<evidence type="ECO:0000313" key="4">
    <source>
        <dbReference type="EMBL" id="KAG2453792.1"/>
    </source>
</evidence>
<proteinExistence type="predicted"/>
<feature type="compositionally biased region" description="Basic and acidic residues" evidence="2">
    <location>
        <begin position="399"/>
        <end position="411"/>
    </location>
</feature>
<gene>
    <name evidence="4" type="ORF">HYH02_002001</name>
</gene>
<comment type="pathway">
    <text evidence="1">Protein modification; protein ubiquitination.</text>
</comment>
<organism evidence="4 5">
    <name type="scientific">Chlamydomonas schloesseri</name>
    <dbReference type="NCBI Taxonomy" id="2026947"/>
    <lineage>
        <taxon>Eukaryota</taxon>
        <taxon>Viridiplantae</taxon>
        <taxon>Chlorophyta</taxon>
        <taxon>core chlorophytes</taxon>
        <taxon>Chlorophyceae</taxon>
        <taxon>CS clade</taxon>
        <taxon>Chlamydomonadales</taxon>
        <taxon>Chlamydomonadaceae</taxon>
        <taxon>Chlamydomonas</taxon>
    </lineage>
</organism>
<evidence type="ECO:0000256" key="1">
    <source>
        <dbReference type="ARBA" id="ARBA00004906"/>
    </source>
</evidence>
<evidence type="ECO:0000256" key="2">
    <source>
        <dbReference type="SAM" id="MobiDB-lite"/>
    </source>
</evidence>
<dbReference type="InterPro" id="IPR000210">
    <property type="entry name" value="BTB/POZ_dom"/>
</dbReference>
<feature type="compositionally biased region" description="Low complexity" evidence="2">
    <location>
        <begin position="373"/>
        <end position="398"/>
    </location>
</feature>
<sequence>MFSSMMHSADAELVFKGGKRLPVHSAVLSITSSEVLGNLLTDLTEGLGTAVGKMAQQPPGPLQLHLEDDPEEWKEVLPLLYPRMSVPRLTWVEVRRVLGIAHKYDIQLVLKACELFLNGDGQRVEPAQLSAQPADPNYVLTWLEISERLHLDALFESSGADSSSTPDGTAGGHHRPHHHHSVGHQQHEGCSCACASCGGFRASCRCGPVLPAPLPSSAAACNTSYGGSAAAGEAPVAAEYIAAGHGAYANGHGASTAAGGGGGRGYVQPPGSYAEIYASAQRQLQHRHDEAVDQAYRMLYRRDAAGPPGGGGGGAGGAGGGAGGAFELLRHHMHHIAPAAPQALAAAAAPQQLRHRSPDVSAPRAAGGGGLVRSAGAYGSSGSAAGRSPPGAAAATAADRSDRRALEHAERLSQPLQPPRVLDLVKGDREGLLKLSGQALAQMLGL</sequence>
<protein>
    <recommendedName>
        <fullName evidence="3">BTB domain-containing protein</fullName>
    </recommendedName>
</protein>
<evidence type="ECO:0000313" key="5">
    <source>
        <dbReference type="Proteomes" id="UP000613740"/>
    </source>
</evidence>
<dbReference type="Gene3D" id="3.30.710.10">
    <property type="entry name" value="Potassium Channel Kv1.1, Chain A"/>
    <property type="match status" value="1"/>
</dbReference>
<name>A0A835WTP4_9CHLO</name>
<evidence type="ECO:0000259" key="3">
    <source>
        <dbReference type="SMART" id="SM00225"/>
    </source>
</evidence>
<dbReference type="AlphaFoldDB" id="A0A835WTP4"/>
<comment type="caution">
    <text evidence="4">The sequence shown here is derived from an EMBL/GenBank/DDBJ whole genome shotgun (WGS) entry which is preliminary data.</text>
</comment>
<keyword evidence="5" id="KW-1185">Reference proteome</keyword>
<dbReference type="Pfam" id="PF00651">
    <property type="entry name" value="BTB"/>
    <property type="match status" value="1"/>
</dbReference>
<dbReference type="Proteomes" id="UP000613740">
    <property type="component" value="Unassembled WGS sequence"/>
</dbReference>
<feature type="domain" description="BTB" evidence="3">
    <location>
        <begin position="9"/>
        <end position="121"/>
    </location>
</feature>
<reference evidence="4" key="1">
    <citation type="journal article" date="2020" name="bioRxiv">
        <title>Comparative genomics of Chlamydomonas.</title>
        <authorList>
            <person name="Craig R.J."/>
            <person name="Hasan A.R."/>
            <person name="Ness R.W."/>
            <person name="Keightley P.D."/>
        </authorList>
    </citation>
    <scope>NUCLEOTIDE SEQUENCE</scope>
    <source>
        <strain evidence="4">CCAP 11/173</strain>
    </source>
</reference>
<accession>A0A835WTP4</accession>
<dbReference type="SMART" id="SM00225">
    <property type="entry name" value="BTB"/>
    <property type="match status" value="1"/>
</dbReference>
<feature type="region of interest" description="Disordered" evidence="2">
    <location>
        <begin position="157"/>
        <end position="182"/>
    </location>
</feature>
<dbReference type="OrthoDB" id="549837at2759"/>
<feature type="region of interest" description="Disordered" evidence="2">
    <location>
        <begin position="347"/>
        <end position="414"/>
    </location>
</feature>
<feature type="compositionally biased region" description="Basic residues" evidence="2">
    <location>
        <begin position="172"/>
        <end position="182"/>
    </location>
</feature>
<dbReference type="EMBL" id="JAEHOD010000003">
    <property type="protein sequence ID" value="KAG2453792.1"/>
    <property type="molecule type" value="Genomic_DNA"/>
</dbReference>
<dbReference type="InterPro" id="IPR011333">
    <property type="entry name" value="SKP1/BTB/POZ_sf"/>
</dbReference>